<organism evidence="2">
    <name type="scientific">Haptolina brevifila</name>
    <dbReference type="NCBI Taxonomy" id="156173"/>
    <lineage>
        <taxon>Eukaryota</taxon>
        <taxon>Haptista</taxon>
        <taxon>Haptophyta</taxon>
        <taxon>Prymnesiophyceae</taxon>
        <taxon>Prymnesiales</taxon>
        <taxon>Prymnesiaceae</taxon>
        <taxon>Haptolina</taxon>
    </lineage>
</organism>
<proteinExistence type="predicted"/>
<feature type="compositionally biased region" description="Basic and acidic residues" evidence="1">
    <location>
        <begin position="46"/>
        <end position="59"/>
    </location>
</feature>
<dbReference type="EMBL" id="HBGU01045049">
    <property type="protein sequence ID" value="CAD9478625.1"/>
    <property type="molecule type" value="Transcribed_RNA"/>
</dbReference>
<feature type="compositionally biased region" description="Polar residues" evidence="1">
    <location>
        <begin position="186"/>
        <end position="220"/>
    </location>
</feature>
<protein>
    <submittedName>
        <fullName evidence="2">Uncharacterized protein</fullName>
    </submittedName>
</protein>
<reference evidence="2" key="1">
    <citation type="submission" date="2021-01" db="EMBL/GenBank/DDBJ databases">
        <authorList>
            <person name="Corre E."/>
            <person name="Pelletier E."/>
            <person name="Niang G."/>
            <person name="Scheremetjew M."/>
            <person name="Finn R."/>
            <person name="Kale V."/>
            <person name="Holt S."/>
            <person name="Cochrane G."/>
            <person name="Meng A."/>
            <person name="Brown T."/>
            <person name="Cohen L."/>
        </authorList>
    </citation>
    <scope>NUCLEOTIDE SEQUENCE</scope>
    <source>
        <strain evidence="2">UTEX LB 985</strain>
    </source>
</reference>
<feature type="region of interest" description="Disordered" evidence="1">
    <location>
        <begin position="34"/>
        <end position="65"/>
    </location>
</feature>
<accession>A0A7S2H2I0</accession>
<sequence length="229" mass="25536">MRMQSTNAQELARLRSEGQMYGLKGAAPTIMKAVKPATSSKGSLKPTEEAYARARSVSDHDDDPEEVRRQLIAVMKDVSRDHLDNAARLKSCIKDIEAACFTIHQKNQFTLFKTQKALTMLLLKQYESIAKMRHEGILDHLDASPLLTNINRKIGGLTLENYYDHVSPLRANKRKQMRQQELIAENQRNSQAARRSSNTQAARRSQTARTNQVAPASQEASAVPPAAPG</sequence>
<evidence type="ECO:0000313" key="2">
    <source>
        <dbReference type="EMBL" id="CAD9478625.1"/>
    </source>
</evidence>
<name>A0A7S2H2I0_9EUKA</name>
<feature type="region of interest" description="Disordered" evidence="1">
    <location>
        <begin position="173"/>
        <end position="229"/>
    </location>
</feature>
<dbReference type="AlphaFoldDB" id="A0A7S2H2I0"/>
<evidence type="ECO:0000256" key="1">
    <source>
        <dbReference type="SAM" id="MobiDB-lite"/>
    </source>
</evidence>
<gene>
    <name evidence="2" type="ORF">CBRE1094_LOCUS24531</name>
</gene>